<evidence type="ECO:0000256" key="1">
    <source>
        <dbReference type="SAM" id="MobiDB-lite"/>
    </source>
</evidence>
<sequence>MNQHLSREIGRGQNLLYVAPRRREIHGSPRGSVAMLYSKGAPGIFLLLAKPNFTTRPSVIMRHRDPDSEARVSETFLQSPSNIFRLMPVSLMQMIIRNLHIIDALHFGLTCTDAWCAVWPTLKKFSLSSLGTWAGTPIFCGAEGTMELESYGPSEPPTGDNYMRDINRLLQGRASDRIRPRRRSAFLPVPIRQQMMPDRSNGTNPNQPNGLPNGLPNDLSIEFEVSNGRLLIGVLDSIWRGQRNGLSNGQPNGTRPEEPSQPVMGRVNTNTPRRTNRRSSRREQRNATPRPRSSERIRRSINRDYQDLPNIIDLSHPYGDHPSQPNGVTGNHPNGIRSNQRAGASWVSTNGVFSTQQNYRDEIRRNGRHSQGFIGNMPHLVNGVNGVNGTNGVNGVNGVNGNDPEQPADSSLHRESTVEALSTLVHQAWAFFKQTRDVINDCLPPDLRMPANAYIRTGAYYPVDLLTIINPCPVSLYRTEPGDEWILRSLTARQYVRSTSIALHPGYIKGPFIMGIGFGEVIFAMTVWTSTSRGRWAGHSLDIILLSQLEEEEDSGDWEDVGGYVRQFMHESFRMHYGVNWQEEAVKLAW</sequence>
<dbReference type="HOGENOM" id="CLU_464758_0_0_1"/>
<protein>
    <submittedName>
        <fullName evidence="2">Uncharacterized protein</fullName>
    </submittedName>
</protein>
<proteinExistence type="predicted"/>
<accession>F2PKQ8</accession>
<organism evidence="2 3">
    <name type="scientific">Trichophyton equinum (strain ATCC MYA-4606 / CBS 127.97)</name>
    <name type="common">Horse ringworm fungus</name>
    <dbReference type="NCBI Taxonomy" id="559882"/>
    <lineage>
        <taxon>Eukaryota</taxon>
        <taxon>Fungi</taxon>
        <taxon>Dikarya</taxon>
        <taxon>Ascomycota</taxon>
        <taxon>Pezizomycotina</taxon>
        <taxon>Eurotiomycetes</taxon>
        <taxon>Eurotiomycetidae</taxon>
        <taxon>Onygenales</taxon>
        <taxon>Arthrodermataceae</taxon>
        <taxon>Trichophyton</taxon>
    </lineage>
</organism>
<evidence type="ECO:0000313" key="2">
    <source>
        <dbReference type="EMBL" id="EGE02476.1"/>
    </source>
</evidence>
<keyword evidence="3" id="KW-1185">Reference proteome</keyword>
<dbReference type="OrthoDB" id="2588098at2759"/>
<dbReference type="AlphaFoldDB" id="F2PKQ8"/>
<dbReference type="EMBL" id="DS995722">
    <property type="protein sequence ID" value="EGE02476.1"/>
    <property type="molecule type" value="Genomic_DNA"/>
</dbReference>
<evidence type="ECO:0000313" key="3">
    <source>
        <dbReference type="Proteomes" id="UP000009169"/>
    </source>
</evidence>
<gene>
    <name evidence="2" type="ORF">TEQG_01512</name>
</gene>
<feature type="region of interest" description="Disordered" evidence="1">
    <location>
        <begin position="243"/>
        <end position="304"/>
    </location>
</feature>
<feature type="compositionally biased region" description="Low complexity" evidence="1">
    <location>
        <begin position="201"/>
        <end position="215"/>
    </location>
</feature>
<name>F2PKQ8_TRIEC</name>
<dbReference type="VEuPathDB" id="FungiDB:TEQG_01512"/>
<feature type="region of interest" description="Disordered" evidence="1">
    <location>
        <begin position="181"/>
        <end position="215"/>
    </location>
</feature>
<dbReference type="eggNOG" id="ENOG502TH4E">
    <property type="taxonomic scope" value="Eukaryota"/>
</dbReference>
<feature type="compositionally biased region" description="Basic and acidic residues" evidence="1">
    <location>
        <begin position="292"/>
        <end position="304"/>
    </location>
</feature>
<dbReference type="Proteomes" id="UP000009169">
    <property type="component" value="Unassembled WGS sequence"/>
</dbReference>
<feature type="compositionally biased region" description="Polar residues" evidence="1">
    <location>
        <begin position="244"/>
        <end position="253"/>
    </location>
</feature>
<reference evidence="3" key="1">
    <citation type="journal article" date="2012" name="MBio">
        <title>Comparative genome analysis of Trichophyton rubrum and related dermatophytes reveals candidate genes involved in infection.</title>
        <authorList>
            <person name="Martinez D.A."/>
            <person name="Oliver B.G."/>
            <person name="Graeser Y."/>
            <person name="Goldberg J.M."/>
            <person name="Li W."/>
            <person name="Martinez-Rossi N.M."/>
            <person name="Monod M."/>
            <person name="Shelest E."/>
            <person name="Barton R.C."/>
            <person name="Birch E."/>
            <person name="Brakhage A.A."/>
            <person name="Chen Z."/>
            <person name="Gurr S.J."/>
            <person name="Heiman D."/>
            <person name="Heitman J."/>
            <person name="Kosti I."/>
            <person name="Rossi A."/>
            <person name="Saif S."/>
            <person name="Samalova M."/>
            <person name="Saunders C.W."/>
            <person name="Shea T."/>
            <person name="Summerbell R.C."/>
            <person name="Xu J."/>
            <person name="Young S."/>
            <person name="Zeng Q."/>
            <person name="Birren B.W."/>
            <person name="Cuomo C.A."/>
            <person name="White T.C."/>
        </authorList>
    </citation>
    <scope>NUCLEOTIDE SEQUENCE [LARGE SCALE GENOMIC DNA]</scope>
    <source>
        <strain evidence="3">ATCC MYA-4606 / CBS 127.97</strain>
    </source>
</reference>